<dbReference type="Proteomes" id="UP000185860">
    <property type="component" value="Unassembled WGS sequence"/>
</dbReference>
<proteinExistence type="predicted"/>
<evidence type="ECO:0000313" key="2">
    <source>
        <dbReference type="EMBL" id="OKH37022.1"/>
    </source>
</evidence>
<comment type="caution">
    <text evidence="2">The sequence shown here is derived from an EMBL/GenBank/DDBJ whole genome shotgun (WGS) entry which is preliminary data.</text>
</comment>
<gene>
    <name evidence="2" type="ORF">NIES2119_14460</name>
</gene>
<protein>
    <submittedName>
        <fullName evidence="2">Uncharacterized protein</fullName>
    </submittedName>
</protein>
<reference evidence="2 3" key="1">
    <citation type="submission" date="2016-11" db="EMBL/GenBank/DDBJ databases">
        <title>Draft Genome Sequences of Nine Cyanobacterial Strains from Diverse Habitats.</title>
        <authorList>
            <person name="Zhu T."/>
            <person name="Hou S."/>
            <person name="Lu X."/>
            <person name="Hess W.R."/>
        </authorList>
    </citation>
    <scope>NUCLEOTIDE SEQUENCE [LARGE SCALE GENOMIC DNA]</scope>
    <source>
        <strain evidence="2 3">IAM M-71</strain>
    </source>
</reference>
<evidence type="ECO:0000256" key="1">
    <source>
        <dbReference type="SAM" id="Phobius"/>
    </source>
</evidence>
<name>A0A1U7IIK4_9CYAN</name>
<organism evidence="2 3">
    <name type="scientific">[Phormidium ambiguum] IAM M-71</name>
    <dbReference type="NCBI Taxonomy" id="454136"/>
    <lineage>
        <taxon>Bacteria</taxon>
        <taxon>Bacillati</taxon>
        <taxon>Cyanobacteriota</taxon>
        <taxon>Cyanophyceae</taxon>
        <taxon>Oscillatoriophycideae</taxon>
        <taxon>Aerosakkonematales</taxon>
        <taxon>Aerosakkonemataceae</taxon>
        <taxon>Floridanema</taxon>
    </lineage>
</organism>
<evidence type="ECO:0000313" key="3">
    <source>
        <dbReference type="Proteomes" id="UP000185860"/>
    </source>
</evidence>
<feature type="transmembrane region" description="Helical" evidence="1">
    <location>
        <begin position="35"/>
        <end position="59"/>
    </location>
</feature>
<dbReference type="EMBL" id="MRCE01000013">
    <property type="protein sequence ID" value="OKH37022.1"/>
    <property type="molecule type" value="Genomic_DNA"/>
</dbReference>
<sequence length="74" mass="8190">MIFMSLTNLVISFSLGVAAFWAYSEAKAEPPTKEIVCACAVVILLLSFVFFVVSAPWFLNLALLLVLMTIGKYR</sequence>
<keyword evidence="1" id="KW-1133">Transmembrane helix</keyword>
<dbReference type="AlphaFoldDB" id="A0A1U7IIK4"/>
<feature type="transmembrane region" description="Helical" evidence="1">
    <location>
        <begin position="6"/>
        <end position="23"/>
    </location>
</feature>
<keyword evidence="1" id="KW-0812">Transmembrane</keyword>
<keyword evidence="1" id="KW-0472">Membrane</keyword>
<accession>A0A1U7IIK4</accession>